<proteinExistence type="predicted"/>
<dbReference type="EMBL" id="HADX01003646">
    <property type="protein sequence ID" value="SBP25878.1"/>
    <property type="molecule type" value="Transcribed_RNA"/>
</dbReference>
<dbReference type="AlphaFoldDB" id="A0A1A7Y6F3"/>
<reference evidence="2" key="2">
    <citation type="submission" date="2016-06" db="EMBL/GenBank/DDBJ databases">
        <title>The genome of a short-lived fish provides insights into sex chromosome evolution and the genetic control of aging.</title>
        <authorList>
            <person name="Reichwald K."/>
            <person name="Felder M."/>
            <person name="Petzold A."/>
            <person name="Koch P."/>
            <person name="Groth M."/>
            <person name="Platzer M."/>
        </authorList>
    </citation>
    <scope>NUCLEOTIDE SEQUENCE</scope>
    <source>
        <tissue evidence="2">Brain</tissue>
    </source>
</reference>
<evidence type="ECO:0000313" key="2">
    <source>
        <dbReference type="EMBL" id="SBP25878.1"/>
    </source>
</evidence>
<feature type="region of interest" description="Disordered" evidence="1">
    <location>
        <begin position="13"/>
        <end position="51"/>
    </location>
</feature>
<feature type="non-terminal residue" evidence="2">
    <location>
        <position position="1"/>
    </location>
</feature>
<sequence>DLTFPPPCPHHHPPLHSSLHPSVAHTATSTPPCAVPAANRSACSSRTRPPAPAPIRAPLLHHVLAASPPAHTLTLITHPPSLLFITTSAGRSTSRVRNTHLVSALQGPFDSPKATLS</sequence>
<reference evidence="2" key="1">
    <citation type="submission" date="2016-05" db="EMBL/GenBank/DDBJ databases">
        <authorList>
            <person name="Lavstsen T."/>
            <person name="Jespersen J.S."/>
        </authorList>
    </citation>
    <scope>NUCLEOTIDE SEQUENCE</scope>
    <source>
        <tissue evidence="2">Brain</tissue>
    </source>
</reference>
<accession>A0A1A7Y6F3</accession>
<protein>
    <submittedName>
        <fullName evidence="2">Dispatched homolog 1</fullName>
    </submittedName>
</protein>
<name>A0A1A7Y6F3_9TELE</name>
<organism evidence="2">
    <name type="scientific">Iconisemion striatum</name>
    <dbReference type="NCBI Taxonomy" id="60296"/>
    <lineage>
        <taxon>Eukaryota</taxon>
        <taxon>Metazoa</taxon>
        <taxon>Chordata</taxon>
        <taxon>Craniata</taxon>
        <taxon>Vertebrata</taxon>
        <taxon>Euteleostomi</taxon>
        <taxon>Actinopterygii</taxon>
        <taxon>Neopterygii</taxon>
        <taxon>Teleostei</taxon>
        <taxon>Neoteleostei</taxon>
        <taxon>Acanthomorphata</taxon>
        <taxon>Ovalentaria</taxon>
        <taxon>Atherinomorphae</taxon>
        <taxon>Cyprinodontiformes</taxon>
        <taxon>Nothobranchiidae</taxon>
        <taxon>Iconisemion</taxon>
    </lineage>
</organism>
<evidence type="ECO:0000256" key="1">
    <source>
        <dbReference type="SAM" id="MobiDB-lite"/>
    </source>
</evidence>
<gene>
    <name evidence="2" type="primary">DISP1</name>
</gene>